<evidence type="ECO:0000313" key="2">
    <source>
        <dbReference type="EMBL" id="QKG70985.1"/>
    </source>
</evidence>
<dbReference type="KEGG" id="emv:HQR01_06140"/>
<dbReference type="AlphaFoldDB" id="A0A7D4C3P7"/>
<organism evidence="2 3">
    <name type="scientific">Erythrobacter mangrovi</name>
    <dbReference type="NCBI Taxonomy" id="2739433"/>
    <lineage>
        <taxon>Bacteria</taxon>
        <taxon>Pseudomonadati</taxon>
        <taxon>Pseudomonadota</taxon>
        <taxon>Alphaproteobacteria</taxon>
        <taxon>Sphingomonadales</taxon>
        <taxon>Erythrobacteraceae</taxon>
        <taxon>Erythrobacter/Porphyrobacter group</taxon>
        <taxon>Erythrobacter</taxon>
    </lineage>
</organism>
<evidence type="ECO:0000259" key="1">
    <source>
        <dbReference type="PROSITE" id="PS51729"/>
    </source>
</evidence>
<protein>
    <submittedName>
        <fullName evidence="2">N-acetyltransferase</fullName>
    </submittedName>
</protein>
<keyword evidence="2" id="KW-0808">Transferase</keyword>
<dbReference type="PANTHER" id="PTHR31435:SF9">
    <property type="entry name" value="PROTEIN NATD1"/>
    <property type="match status" value="1"/>
</dbReference>
<sequence length="99" mass="11011">MSDSKAISVERREHGARGTYVIRVPGMTRHATLTWTEGEGVRHATHTFVPDELRGQGLAGKLVDALVADAREQGFRILPECSYVVAAFKRHPEWADLRA</sequence>
<dbReference type="EMBL" id="CP053921">
    <property type="protein sequence ID" value="QKG70985.1"/>
    <property type="molecule type" value="Genomic_DNA"/>
</dbReference>
<reference evidence="2 3" key="1">
    <citation type="submission" date="2020-05" db="EMBL/GenBank/DDBJ databases">
        <title>Erythrobacter mangrovi sp. nov., isolated from rhizosphere soil of mangrove plant (Kandelia candel).</title>
        <authorList>
            <person name="Ye Y.H."/>
        </authorList>
    </citation>
    <scope>NUCLEOTIDE SEQUENCE [LARGE SCALE GENOMIC DNA]</scope>
    <source>
        <strain evidence="2 3">EB310</strain>
    </source>
</reference>
<accession>A0A7D4C3P7</accession>
<feature type="domain" description="N-acetyltransferase" evidence="1">
    <location>
        <begin position="12"/>
        <end position="99"/>
    </location>
</feature>
<dbReference type="SUPFAM" id="SSF55729">
    <property type="entry name" value="Acyl-CoA N-acyltransferases (Nat)"/>
    <property type="match status" value="1"/>
</dbReference>
<evidence type="ECO:0000313" key="3">
    <source>
        <dbReference type="Proteomes" id="UP000504693"/>
    </source>
</evidence>
<dbReference type="Proteomes" id="UP000504693">
    <property type="component" value="Chromosome"/>
</dbReference>
<dbReference type="GO" id="GO:0016740">
    <property type="term" value="F:transferase activity"/>
    <property type="evidence" value="ECO:0007669"/>
    <property type="project" value="UniProtKB-KW"/>
</dbReference>
<name>A0A7D4C3P7_9SPHN</name>
<dbReference type="Gene3D" id="3.40.630.30">
    <property type="match status" value="1"/>
</dbReference>
<dbReference type="RefSeq" id="WP_173213530.1">
    <property type="nucleotide sequence ID" value="NZ_CP053921.1"/>
</dbReference>
<dbReference type="PROSITE" id="PS51729">
    <property type="entry name" value="GNAT_YJDJ"/>
    <property type="match status" value="1"/>
</dbReference>
<dbReference type="CDD" id="cd04301">
    <property type="entry name" value="NAT_SF"/>
    <property type="match status" value="1"/>
</dbReference>
<proteinExistence type="predicted"/>
<dbReference type="InterPro" id="IPR016181">
    <property type="entry name" value="Acyl_CoA_acyltransferase"/>
</dbReference>
<gene>
    <name evidence="2" type="ORF">HQR01_06140</name>
</gene>
<dbReference type="PANTHER" id="PTHR31435">
    <property type="entry name" value="PROTEIN NATD1"/>
    <property type="match status" value="1"/>
</dbReference>
<dbReference type="InterPro" id="IPR031165">
    <property type="entry name" value="GNAT_YJDJ"/>
</dbReference>
<dbReference type="Pfam" id="PF14542">
    <property type="entry name" value="Acetyltransf_CG"/>
    <property type="match status" value="1"/>
</dbReference>
<dbReference type="InterPro" id="IPR045057">
    <property type="entry name" value="Gcn5-rel_NAT"/>
</dbReference>
<keyword evidence="3" id="KW-1185">Reference proteome</keyword>